<organism evidence="1">
    <name type="scientific">Ignisphaera aggregans</name>
    <dbReference type="NCBI Taxonomy" id="334771"/>
    <lineage>
        <taxon>Archaea</taxon>
        <taxon>Thermoproteota</taxon>
        <taxon>Thermoprotei</taxon>
        <taxon>Desulfurococcales</taxon>
        <taxon>Desulfurococcaceae</taxon>
        <taxon>Ignisphaera</taxon>
    </lineage>
</organism>
<sequence length="98" mass="11820">MLFNVSVDMLKEIEEYERNEYIKQNRMLKRKYPSNKEVVNAIKNLTGGTINRYVIDDFYEVVKKYLKDKGFDVSALNKKRFWRLVTNLIRKGYIKFIS</sequence>
<proteinExistence type="predicted"/>
<dbReference type="AlphaFoldDB" id="A0A7C5YWR8"/>
<gene>
    <name evidence="1" type="ORF">ENL47_00930</name>
</gene>
<protein>
    <submittedName>
        <fullName evidence="1">Uncharacterized protein</fullName>
    </submittedName>
</protein>
<accession>A0A7C5YWR8</accession>
<comment type="caution">
    <text evidence="1">The sequence shown here is derived from an EMBL/GenBank/DDBJ whole genome shotgun (WGS) entry which is preliminary data.</text>
</comment>
<evidence type="ECO:0000313" key="1">
    <source>
        <dbReference type="EMBL" id="HHR95413.1"/>
    </source>
</evidence>
<name>A0A7C5YWR8_9CREN</name>
<dbReference type="EMBL" id="DRUB01000023">
    <property type="protein sequence ID" value="HHR95413.1"/>
    <property type="molecule type" value="Genomic_DNA"/>
</dbReference>
<reference evidence="1" key="1">
    <citation type="journal article" date="2020" name="mSystems">
        <title>Genome- and Community-Level Interaction Insights into Carbon Utilization and Element Cycling Functions of Hydrothermarchaeota in Hydrothermal Sediment.</title>
        <authorList>
            <person name="Zhou Z."/>
            <person name="Liu Y."/>
            <person name="Xu W."/>
            <person name="Pan J."/>
            <person name="Luo Z.H."/>
            <person name="Li M."/>
        </authorList>
    </citation>
    <scope>NUCLEOTIDE SEQUENCE [LARGE SCALE GENOMIC DNA]</scope>
    <source>
        <strain evidence="1">SpSt-1</strain>
    </source>
</reference>